<dbReference type="Gene3D" id="3.90.226.10">
    <property type="entry name" value="2-enoyl-CoA Hydratase, Chain A, domain 1"/>
    <property type="match status" value="1"/>
</dbReference>
<dbReference type="CDD" id="cd07023">
    <property type="entry name" value="S49_Sppa_N_C"/>
    <property type="match status" value="1"/>
</dbReference>
<dbReference type="GO" id="GO:0008236">
    <property type="term" value="F:serine-type peptidase activity"/>
    <property type="evidence" value="ECO:0007669"/>
    <property type="project" value="UniProtKB-KW"/>
</dbReference>
<keyword evidence="4" id="KW-0720">Serine protease</keyword>
<evidence type="ECO:0000259" key="6">
    <source>
        <dbReference type="Pfam" id="PF01343"/>
    </source>
</evidence>
<dbReference type="SUPFAM" id="SSF52096">
    <property type="entry name" value="ClpP/crotonase"/>
    <property type="match status" value="1"/>
</dbReference>
<dbReference type="InterPro" id="IPR047272">
    <property type="entry name" value="S49_SppA_C"/>
</dbReference>
<dbReference type="AlphaFoldDB" id="A0A9E2KE15"/>
<dbReference type="Gene3D" id="6.20.330.10">
    <property type="match status" value="1"/>
</dbReference>
<evidence type="ECO:0000256" key="3">
    <source>
        <dbReference type="ARBA" id="ARBA00022801"/>
    </source>
</evidence>
<dbReference type="PANTHER" id="PTHR42987">
    <property type="entry name" value="PEPTIDASE S49"/>
    <property type="match status" value="1"/>
</dbReference>
<keyword evidence="5" id="KW-0812">Transmembrane</keyword>
<organism evidence="7 8">
    <name type="scientific">Candidatus Cellulosilyticum pullistercoris</name>
    <dbReference type="NCBI Taxonomy" id="2838521"/>
    <lineage>
        <taxon>Bacteria</taxon>
        <taxon>Bacillati</taxon>
        <taxon>Bacillota</taxon>
        <taxon>Clostridia</taxon>
        <taxon>Lachnospirales</taxon>
        <taxon>Cellulosilyticaceae</taxon>
        <taxon>Cellulosilyticum</taxon>
    </lineage>
</organism>
<evidence type="ECO:0000313" key="7">
    <source>
        <dbReference type="EMBL" id="MBU3804807.1"/>
    </source>
</evidence>
<keyword evidence="5" id="KW-0472">Membrane</keyword>
<dbReference type="Pfam" id="PF01343">
    <property type="entry name" value="Peptidase_S49"/>
    <property type="match status" value="1"/>
</dbReference>
<name>A0A9E2KE15_9FIRM</name>
<dbReference type="InterPro" id="IPR004635">
    <property type="entry name" value="Pept_S49_SppA"/>
</dbReference>
<keyword evidence="3" id="KW-0378">Hydrolase</keyword>
<evidence type="ECO:0000256" key="4">
    <source>
        <dbReference type="ARBA" id="ARBA00022825"/>
    </source>
</evidence>
<dbReference type="NCBIfam" id="TIGR00706">
    <property type="entry name" value="SppA_dom"/>
    <property type="match status" value="1"/>
</dbReference>
<dbReference type="PANTHER" id="PTHR42987:SF7">
    <property type="entry name" value="SIGNAL PEPTIDE PEPTIDASE SPPA-RELATED"/>
    <property type="match status" value="1"/>
</dbReference>
<accession>A0A9E2KE15</accession>
<dbReference type="GO" id="GO:0006508">
    <property type="term" value="P:proteolysis"/>
    <property type="evidence" value="ECO:0007669"/>
    <property type="project" value="UniProtKB-KW"/>
</dbReference>
<comment type="similarity">
    <text evidence="1">Belongs to the peptidase S49 family.</text>
</comment>
<evidence type="ECO:0000256" key="2">
    <source>
        <dbReference type="ARBA" id="ARBA00022670"/>
    </source>
</evidence>
<dbReference type="EMBL" id="JAHLFQ010000202">
    <property type="protein sequence ID" value="MBU3804807.1"/>
    <property type="molecule type" value="Genomic_DNA"/>
</dbReference>
<dbReference type="InterPro" id="IPR002142">
    <property type="entry name" value="Peptidase_S49"/>
</dbReference>
<comment type="caution">
    <text evidence="7">The sequence shown here is derived from an EMBL/GenBank/DDBJ whole genome shotgun (WGS) entry which is preliminary data.</text>
</comment>
<feature type="transmembrane region" description="Helical" evidence="5">
    <location>
        <begin position="5"/>
        <end position="24"/>
    </location>
</feature>
<dbReference type="Proteomes" id="UP000824229">
    <property type="component" value="Unassembled WGS sequence"/>
</dbReference>
<proteinExistence type="inferred from homology"/>
<feature type="domain" description="Peptidase S49" evidence="6">
    <location>
        <begin position="119"/>
        <end position="260"/>
    </location>
</feature>
<sequence>MRSSVVIVCVICGCFMFLGFWYILFSQFFGNLFGAIVSNTNGDYSNAYVIGDTIDVLHIEGTIQEGSSTYQHNWTLNKINALMNSDSNKGIFLYINSPGGGVYESDELYLKLKEYKAVTGRPVYAYMAQTAASGAVYVSMAADKIYASRMTMTGSIGVITSVTDTTGLQELIGIKQDKITSGVNKSMGNPLTDEQRAIFQSIVDEYYDIFVGVVAENRNLDLDKVYELADGRVYSPVQAKELGLIDEIGTYEEAVDDMITTYNLQDATFYEQTPPVSFMDELLSSVSVKLDSSKALEKFDQITGHIEKHQAPTFMYYMQ</sequence>
<keyword evidence="2" id="KW-0645">Protease</keyword>
<evidence type="ECO:0000256" key="5">
    <source>
        <dbReference type="SAM" id="Phobius"/>
    </source>
</evidence>
<dbReference type="InterPro" id="IPR029045">
    <property type="entry name" value="ClpP/crotonase-like_dom_sf"/>
</dbReference>
<reference evidence="7" key="1">
    <citation type="journal article" date="2021" name="PeerJ">
        <title>Extensive microbial diversity within the chicken gut microbiome revealed by metagenomics and culture.</title>
        <authorList>
            <person name="Gilroy R."/>
            <person name="Ravi A."/>
            <person name="Getino M."/>
            <person name="Pursley I."/>
            <person name="Horton D.L."/>
            <person name="Alikhan N.F."/>
            <person name="Baker D."/>
            <person name="Gharbi K."/>
            <person name="Hall N."/>
            <person name="Watson M."/>
            <person name="Adriaenssens E.M."/>
            <person name="Foster-Nyarko E."/>
            <person name="Jarju S."/>
            <person name="Secka A."/>
            <person name="Antonio M."/>
            <person name="Oren A."/>
            <person name="Chaudhuri R.R."/>
            <person name="La Ragione R."/>
            <person name="Hildebrand F."/>
            <person name="Pallen M.J."/>
        </authorList>
    </citation>
    <scope>NUCLEOTIDE SEQUENCE</scope>
    <source>
        <strain evidence="7">B5-657</strain>
    </source>
</reference>
<keyword evidence="5" id="KW-1133">Transmembrane helix</keyword>
<protein>
    <submittedName>
        <fullName evidence="7">Signal peptide peptidase SppA</fullName>
    </submittedName>
</protein>
<gene>
    <name evidence="7" type="primary">sppA</name>
    <name evidence="7" type="ORF">H9872_08620</name>
</gene>
<reference evidence="7" key="2">
    <citation type="submission" date="2021-04" db="EMBL/GenBank/DDBJ databases">
        <authorList>
            <person name="Gilroy R."/>
        </authorList>
    </citation>
    <scope>NUCLEOTIDE SEQUENCE</scope>
    <source>
        <strain evidence="7">B5-657</strain>
    </source>
</reference>
<evidence type="ECO:0000313" key="8">
    <source>
        <dbReference type="Proteomes" id="UP000824229"/>
    </source>
</evidence>
<evidence type="ECO:0000256" key="1">
    <source>
        <dbReference type="ARBA" id="ARBA00008683"/>
    </source>
</evidence>